<gene>
    <name evidence="3" type="ORF">FBEOM_9343</name>
</gene>
<reference evidence="3" key="1">
    <citation type="journal article" date="2017" name="Mycologia">
        <title>Fusarium algeriense, sp. nov., a novel toxigenic crown rot pathogen of durum wheat from Algeria is nested in the Fusarium burgessii species complex.</title>
        <authorList>
            <person name="Laraba I."/>
            <person name="Keddad A."/>
            <person name="Boureghda H."/>
            <person name="Abdallah N."/>
            <person name="Vaughan M.M."/>
            <person name="Proctor R.H."/>
            <person name="Busman M."/>
            <person name="O'Donnell K."/>
        </authorList>
    </citation>
    <scope>NUCLEOTIDE SEQUENCE</scope>
    <source>
        <strain evidence="3">NRRL 25174</strain>
    </source>
</reference>
<dbReference type="Proteomes" id="UP000730481">
    <property type="component" value="Unassembled WGS sequence"/>
</dbReference>
<sequence>MSCLQYPSLFICKALILVLLAHSALGSINDVFNVKGGSVTVGGCDAHKTRLTKWWDDVTTFVDAALLYAQDDSEDGVEYMYTWFALDAPPADAKERNAARVALSAVKDFIEGNGDEREGGKPWLFCSSKWLQELSWDDIAYDPDTGEKFPDDDDKSKSKKVRDVLKHPQHDPKNPRGFPFWSPDLRQYVLEDESGDYCSKKFEAGVGYYGSTSEDTTPTTVTICVQNMLAKKGPMKIPKESLTLGKVQKEGSSIVNFRTMSMTLFHELFHVALGVEATKEEEKSYDLKYIAKPRNEDGGEGDDDDGDFILTEDALHNPESYTYYALSCVLGQKNEKFTFASTKSKLKKPKDPKGGNKNEAELRTRHRRMIKI</sequence>
<protein>
    <recommendedName>
        <fullName evidence="5">Lysine-specific metallo-endopeptidase domain-containing protein</fullName>
    </recommendedName>
</protein>
<feature type="compositionally biased region" description="Basic and acidic residues" evidence="1">
    <location>
        <begin position="349"/>
        <end position="363"/>
    </location>
</feature>
<feature type="chain" id="PRO_5040367457" description="Lysine-specific metallo-endopeptidase domain-containing protein" evidence="2">
    <location>
        <begin position="27"/>
        <end position="372"/>
    </location>
</feature>
<dbReference type="OrthoDB" id="4259138at2759"/>
<keyword evidence="4" id="KW-1185">Reference proteome</keyword>
<evidence type="ECO:0008006" key="5">
    <source>
        <dbReference type="Google" id="ProtNLM"/>
    </source>
</evidence>
<evidence type="ECO:0000313" key="3">
    <source>
        <dbReference type="EMBL" id="KAF4336786.1"/>
    </source>
</evidence>
<feature type="region of interest" description="Disordered" evidence="1">
    <location>
        <begin position="145"/>
        <end position="177"/>
    </location>
</feature>
<dbReference type="Gene3D" id="3.40.390.10">
    <property type="entry name" value="Collagenase (Catalytic Domain)"/>
    <property type="match status" value="1"/>
</dbReference>
<dbReference type="InterPro" id="IPR024079">
    <property type="entry name" value="MetalloPept_cat_dom_sf"/>
</dbReference>
<comment type="caution">
    <text evidence="3">The sequence shown here is derived from an EMBL/GenBank/DDBJ whole genome shotgun (WGS) entry which is preliminary data.</text>
</comment>
<evidence type="ECO:0000256" key="1">
    <source>
        <dbReference type="SAM" id="MobiDB-lite"/>
    </source>
</evidence>
<accession>A0A9P5ADG5</accession>
<organism evidence="3 4">
    <name type="scientific">Fusarium beomiforme</name>
    <dbReference type="NCBI Taxonomy" id="44412"/>
    <lineage>
        <taxon>Eukaryota</taxon>
        <taxon>Fungi</taxon>
        <taxon>Dikarya</taxon>
        <taxon>Ascomycota</taxon>
        <taxon>Pezizomycotina</taxon>
        <taxon>Sordariomycetes</taxon>
        <taxon>Hypocreomycetidae</taxon>
        <taxon>Hypocreales</taxon>
        <taxon>Nectriaceae</taxon>
        <taxon>Fusarium</taxon>
        <taxon>Fusarium burgessii species complex</taxon>
    </lineage>
</organism>
<reference evidence="3" key="2">
    <citation type="submission" date="2020-02" db="EMBL/GenBank/DDBJ databases">
        <title>Identification and distribution of gene clusters putatively required for synthesis of sphingolipid metabolism inhibitors in phylogenetically diverse species of the filamentous fungus Fusarium.</title>
        <authorList>
            <person name="Kim H.-S."/>
            <person name="Busman M."/>
            <person name="Brown D.W."/>
            <person name="Divon H."/>
            <person name="Uhlig S."/>
            <person name="Proctor R.H."/>
        </authorList>
    </citation>
    <scope>NUCLEOTIDE SEQUENCE</scope>
    <source>
        <strain evidence="3">NRRL 25174</strain>
    </source>
</reference>
<name>A0A9P5ADG5_9HYPO</name>
<dbReference type="EMBL" id="PVQB02000470">
    <property type="protein sequence ID" value="KAF4336786.1"/>
    <property type="molecule type" value="Genomic_DNA"/>
</dbReference>
<feature type="region of interest" description="Disordered" evidence="1">
    <location>
        <begin position="341"/>
        <end position="365"/>
    </location>
</feature>
<feature type="signal peptide" evidence="2">
    <location>
        <begin position="1"/>
        <end position="26"/>
    </location>
</feature>
<dbReference type="AlphaFoldDB" id="A0A9P5ADG5"/>
<evidence type="ECO:0000313" key="4">
    <source>
        <dbReference type="Proteomes" id="UP000730481"/>
    </source>
</evidence>
<keyword evidence="2" id="KW-0732">Signal</keyword>
<dbReference type="GO" id="GO:0008237">
    <property type="term" value="F:metallopeptidase activity"/>
    <property type="evidence" value="ECO:0007669"/>
    <property type="project" value="InterPro"/>
</dbReference>
<evidence type="ECO:0000256" key="2">
    <source>
        <dbReference type="SAM" id="SignalP"/>
    </source>
</evidence>
<feature type="compositionally biased region" description="Basic and acidic residues" evidence="1">
    <location>
        <begin position="161"/>
        <end position="174"/>
    </location>
</feature>
<proteinExistence type="predicted"/>